<keyword evidence="2" id="KW-1185">Reference proteome</keyword>
<dbReference type="AlphaFoldDB" id="A0AAD7DY40"/>
<sequence length="63" mass="6837">FDNAKPSSATTRMYADLSRPQCSILTQLRTAHVGLNAFLYRFHLAPSPDCDHCSPAPAFAANA</sequence>
<dbReference type="Proteomes" id="UP001221757">
    <property type="component" value="Unassembled WGS sequence"/>
</dbReference>
<accession>A0AAD7DY40</accession>
<organism evidence="1 2">
    <name type="scientific">Mycena rosella</name>
    <name type="common">Pink bonnet</name>
    <name type="synonym">Agaricus rosellus</name>
    <dbReference type="NCBI Taxonomy" id="1033263"/>
    <lineage>
        <taxon>Eukaryota</taxon>
        <taxon>Fungi</taxon>
        <taxon>Dikarya</taxon>
        <taxon>Basidiomycota</taxon>
        <taxon>Agaricomycotina</taxon>
        <taxon>Agaricomycetes</taxon>
        <taxon>Agaricomycetidae</taxon>
        <taxon>Agaricales</taxon>
        <taxon>Marasmiineae</taxon>
        <taxon>Mycenaceae</taxon>
        <taxon>Mycena</taxon>
    </lineage>
</organism>
<comment type="caution">
    <text evidence="1">The sequence shown here is derived from an EMBL/GenBank/DDBJ whole genome shotgun (WGS) entry which is preliminary data.</text>
</comment>
<feature type="non-terminal residue" evidence="1">
    <location>
        <position position="1"/>
    </location>
</feature>
<name>A0AAD7DY40_MYCRO</name>
<evidence type="ECO:0000313" key="2">
    <source>
        <dbReference type="Proteomes" id="UP001221757"/>
    </source>
</evidence>
<reference evidence="1" key="1">
    <citation type="submission" date="2023-03" db="EMBL/GenBank/DDBJ databases">
        <title>Massive genome expansion in bonnet fungi (Mycena s.s.) driven by repeated elements and novel gene families across ecological guilds.</title>
        <authorList>
            <consortium name="Lawrence Berkeley National Laboratory"/>
            <person name="Harder C.B."/>
            <person name="Miyauchi S."/>
            <person name="Viragh M."/>
            <person name="Kuo A."/>
            <person name="Thoen E."/>
            <person name="Andreopoulos B."/>
            <person name="Lu D."/>
            <person name="Skrede I."/>
            <person name="Drula E."/>
            <person name="Henrissat B."/>
            <person name="Morin E."/>
            <person name="Kohler A."/>
            <person name="Barry K."/>
            <person name="LaButti K."/>
            <person name="Morin E."/>
            <person name="Salamov A."/>
            <person name="Lipzen A."/>
            <person name="Mereny Z."/>
            <person name="Hegedus B."/>
            <person name="Baldrian P."/>
            <person name="Stursova M."/>
            <person name="Weitz H."/>
            <person name="Taylor A."/>
            <person name="Grigoriev I.V."/>
            <person name="Nagy L.G."/>
            <person name="Martin F."/>
            <person name="Kauserud H."/>
        </authorList>
    </citation>
    <scope>NUCLEOTIDE SEQUENCE</scope>
    <source>
        <strain evidence="1">CBHHK067</strain>
    </source>
</reference>
<evidence type="ECO:0000313" key="1">
    <source>
        <dbReference type="EMBL" id="KAJ7700684.1"/>
    </source>
</evidence>
<protein>
    <submittedName>
        <fullName evidence="1">Uncharacterized protein</fullName>
    </submittedName>
</protein>
<dbReference type="EMBL" id="JARKIE010000019">
    <property type="protein sequence ID" value="KAJ7700684.1"/>
    <property type="molecule type" value="Genomic_DNA"/>
</dbReference>
<proteinExistence type="predicted"/>
<gene>
    <name evidence="1" type="ORF">B0H17DRAFT_925216</name>
</gene>